<dbReference type="PROSITE" id="PS51257">
    <property type="entry name" value="PROKAR_LIPOPROTEIN"/>
    <property type="match status" value="1"/>
</dbReference>
<gene>
    <name evidence="6" type="ordered locus">Trebr_0217</name>
</gene>
<dbReference type="SUPFAM" id="SSF111369">
    <property type="entry name" value="HlyD-like secretion proteins"/>
    <property type="match status" value="1"/>
</dbReference>
<evidence type="ECO:0000259" key="5">
    <source>
        <dbReference type="Pfam" id="PF25989"/>
    </source>
</evidence>
<dbReference type="Pfam" id="PF25989">
    <property type="entry name" value="YknX_C"/>
    <property type="match status" value="1"/>
</dbReference>
<dbReference type="GO" id="GO:0015562">
    <property type="term" value="F:efflux transmembrane transporter activity"/>
    <property type="evidence" value="ECO:0007669"/>
    <property type="project" value="TreeGrafter"/>
</dbReference>
<comment type="similarity">
    <text evidence="1">Belongs to the membrane fusion protein (MFP) (TC 8.A.1) family.</text>
</comment>
<evidence type="ECO:0000256" key="2">
    <source>
        <dbReference type="SAM" id="SignalP"/>
    </source>
</evidence>
<keyword evidence="2" id="KW-0732">Signal</keyword>
<dbReference type="InterPro" id="IPR058792">
    <property type="entry name" value="Beta-barrel_RND_2"/>
</dbReference>
<feature type="domain" description="Multidrug resistance protein MdtA-like barrel-sandwich hybrid" evidence="3">
    <location>
        <begin position="72"/>
        <end position="136"/>
    </location>
</feature>
<dbReference type="Gene3D" id="2.40.30.170">
    <property type="match status" value="1"/>
</dbReference>
<dbReference type="Gene3D" id="2.40.420.20">
    <property type="match status" value="1"/>
</dbReference>
<feature type="domain" description="CusB-like beta-barrel" evidence="4">
    <location>
        <begin position="154"/>
        <end position="226"/>
    </location>
</feature>
<feature type="chain" id="PRO_5003312780" evidence="2">
    <location>
        <begin position="28"/>
        <end position="309"/>
    </location>
</feature>
<evidence type="ECO:0000256" key="1">
    <source>
        <dbReference type="ARBA" id="ARBA00009477"/>
    </source>
</evidence>
<dbReference type="Gene3D" id="2.40.50.100">
    <property type="match status" value="1"/>
</dbReference>
<dbReference type="NCBIfam" id="TIGR01730">
    <property type="entry name" value="RND_mfp"/>
    <property type="match status" value="1"/>
</dbReference>
<dbReference type="eggNOG" id="COG0845">
    <property type="taxonomic scope" value="Bacteria"/>
</dbReference>
<accession>F4LLX5</accession>
<evidence type="ECO:0000259" key="3">
    <source>
        <dbReference type="Pfam" id="PF25917"/>
    </source>
</evidence>
<organism evidence="6 7">
    <name type="scientific">Treponema brennaborense (strain DSM 12168 / CIP 105900 / DD5/3)</name>
    <dbReference type="NCBI Taxonomy" id="906968"/>
    <lineage>
        <taxon>Bacteria</taxon>
        <taxon>Pseudomonadati</taxon>
        <taxon>Spirochaetota</taxon>
        <taxon>Spirochaetia</taxon>
        <taxon>Spirochaetales</taxon>
        <taxon>Treponemataceae</taxon>
        <taxon>Treponema</taxon>
    </lineage>
</organism>
<dbReference type="EMBL" id="CP002696">
    <property type="protein sequence ID" value="AEE15667.1"/>
    <property type="molecule type" value="Genomic_DNA"/>
</dbReference>
<dbReference type="InterPro" id="IPR058637">
    <property type="entry name" value="YknX-like_C"/>
</dbReference>
<feature type="domain" description="YknX-like C-terminal permuted SH3-like" evidence="5">
    <location>
        <begin position="232"/>
        <end position="302"/>
    </location>
</feature>
<dbReference type="STRING" id="906968.Trebr_0217"/>
<keyword evidence="7" id="KW-1185">Reference proteome</keyword>
<dbReference type="RefSeq" id="WP_013757386.1">
    <property type="nucleotide sequence ID" value="NC_015500.1"/>
</dbReference>
<dbReference type="HOGENOM" id="CLU_018816_1_2_12"/>
<dbReference type="AlphaFoldDB" id="F4LLX5"/>
<dbReference type="FunFam" id="2.40.30.170:FF:000010">
    <property type="entry name" value="Efflux RND transporter periplasmic adaptor subunit"/>
    <property type="match status" value="1"/>
</dbReference>
<dbReference type="KEGG" id="tbe:Trebr_0217"/>
<dbReference type="Pfam" id="PF25954">
    <property type="entry name" value="Beta-barrel_RND_2"/>
    <property type="match status" value="1"/>
</dbReference>
<evidence type="ECO:0000313" key="6">
    <source>
        <dbReference type="EMBL" id="AEE15667.1"/>
    </source>
</evidence>
<evidence type="ECO:0000313" key="7">
    <source>
        <dbReference type="Proteomes" id="UP000006546"/>
    </source>
</evidence>
<dbReference type="PANTHER" id="PTHR30469">
    <property type="entry name" value="MULTIDRUG RESISTANCE PROTEIN MDTA"/>
    <property type="match status" value="1"/>
</dbReference>
<dbReference type="InterPro" id="IPR006143">
    <property type="entry name" value="RND_pump_MFP"/>
</dbReference>
<proteinExistence type="inferred from homology"/>
<name>F4LLX5_TREBD</name>
<protein>
    <submittedName>
        <fullName evidence="6">Efflux transporter, RND family, MFP subunit</fullName>
    </submittedName>
</protein>
<reference evidence="7" key="1">
    <citation type="submission" date="2011-04" db="EMBL/GenBank/DDBJ databases">
        <title>The complete genome of Treponema brennaborense DSM 12168.</title>
        <authorList>
            <person name="Lucas S."/>
            <person name="Han J."/>
            <person name="Lapidus A."/>
            <person name="Bruce D."/>
            <person name="Goodwin L."/>
            <person name="Pitluck S."/>
            <person name="Peters L."/>
            <person name="Kyrpides N."/>
            <person name="Mavromatis K."/>
            <person name="Ivanova N."/>
            <person name="Mikhailova N."/>
            <person name="Pagani I."/>
            <person name="Teshima H."/>
            <person name="Detter J.C."/>
            <person name="Tapia R."/>
            <person name="Han C."/>
            <person name="Land M."/>
            <person name="Hauser L."/>
            <person name="Markowitz V."/>
            <person name="Cheng J.-F."/>
            <person name="Hugenholtz P."/>
            <person name="Woyke T."/>
            <person name="Wu D."/>
            <person name="Gronow S."/>
            <person name="Wellnitz S."/>
            <person name="Brambilla E."/>
            <person name="Klenk H.-P."/>
            <person name="Eisen J.A."/>
        </authorList>
    </citation>
    <scope>NUCLEOTIDE SEQUENCE [LARGE SCALE GENOMIC DNA]</scope>
    <source>
        <strain evidence="7">DSM 12168 / CIP 105900 / DD5/3</strain>
    </source>
</reference>
<dbReference type="Proteomes" id="UP000006546">
    <property type="component" value="Chromosome"/>
</dbReference>
<dbReference type="OrthoDB" id="320389at2"/>
<dbReference type="GO" id="GO:1990281">
    <property type="term" value="C:efflux pump complex"/>
    <property type="evidence" value="ECO:0007669"/>
    <property type="project" value="TreeGrafter"/>
</dbReference>
<feature type="signal peptide" evidence="2">
    <location>
        <begin position="1"/>
        <end position="27"/>
    </location>
</feature>
<dbReference type="Pfam" id="PF25917">
    <property type="entry name" value="BSH_RND"/>
    <property type="match status" value="1"/>
</dbReference>
<sequence length="309" mass="32696">MKLTVRKTIFAAAVCAVLLLVSGCGKKEDTAAKSAAAADEEKTVYAVNTYVTSAENLDAYLEFGGDVAASSSVDVLPDTSGKLTGIRVKTGDYVKKNQLLAEVDPSRPGMTYETSPVRAPVSGTVTSFPLSAGTMVAPSLSIGKISSTNDLEISISVAERFVSRIKTGQKAVLTFDAYPGETFSAKVTEVSPVLDTYTRSMNVTLRLDPPDNRIKIGMYTRVKLITDTKSGVVAVPRTAILTRSEKEYVFVVDPESKTVTARTVTSGITVDDKIEITSGLTAGDEVVMSGQTLLDDGSQVNVVSRTGGK</sequence>
<evidence type="ECO:0000259" key="4">
    <source>
        <dbReference type="Pfam" id="PF25954"/>
    </source>
</evidence>
<dbReference type="InterPro" id="IPR058625">
    <property type="entry name" value="MdtA-like_BSH"/>
</dbReference>